<dbReference type="Proteomes" id="UP000035642">
    <property type="component" value="Unassembled WGS sequence"/>
</dbReference>
<reference evidence="1" key="1">
    <citation type="submission" date="2012-09" db="EMBL/GenBank/DDBJ databases">
        <authorList>
            <person name="Martin A.A."/>
        </authorList>
    </citation>
    <scope>NUCLEOTIDE SEQUENCE</scope>
</reference>
<name>A0A158PBU9_ANGCA</name>
<organism evidence="1 2">
    <name type="scientific">Angiostrongylus cantonensis</name>
    <name type="common">Rat lungworm</name>
    <dbReference type="NCBI Taxonomy" id="6313"/>
    <lineage>
        <taxon>Eukaryota</taxon>
        <taxon>Metazoa</taxon>
        <taxon>Ecdysozoa</taxon>
        <taxon>Nematoda</taxon>
        <taxon>Chromadorea</taxon>
        <taxon>Rhabditida</taxon>
        <taxon>Rhabditina</taxon>
        <taxon>Rhabditomorpha</taxon>
        <taxon>Strongyloidea</taxon>
        <taxon>Metastrongylidae</taxon>
        <taxon>Angiostrongylus</taxon>
    </lineage>
</organism>
<reference evidence="2" key="2">
    <citation type="submission" date="2016-04" db="UniProtKB">
        <authorList>
            <consortium name="WormBaseParasite"/>
        </authorList>
    </citation>
    <scope>IDENTIFICATION</scope>
</reference>
<proteinExistence type="predicted"/>
<protein>
    <submittedName>
        <fullName evidence="2">Transposase</fullName>
    </submittedName>
</protein>
<evidence type="ECO:0000313" key="2">
    <source>
        <dbReference type="WBParaSite" id="ACAC_0001148301-mRNA-1"/>
    </source>
</evidence>
<accession>A0A158PBU9</accession>
<sequence>MFMIERQRSAELRLINTKTGQNRLQHFGRTDRSVSSVAAIRGKTAISGFPKFELIGMKFVG</sequence>
<dbReference type="AlphaFoldDB" id="A0A158PBU9"/>
<evidence type="ECO:0000313" key="1">
    <source>
        <dbReference type="Proteomes" id="UP000035642"/>
    </source>
</evidence>
<keyword evidence="1" id="KW-1185">Reference proteome</keyword>
<dbReference type="WBParaSite" id="ACAC_0001148301-mRNA-1">
    <property type="protein sequence ID" value="ACAC_0001148301-mRNA-1"/>
    <property type="gene ID" value="ACAC_0001148301"/>
</dbReference>